<reference evidence="2" key="1">
    <citation type="journal article" date="2022" name="Nat. Commun.">
        <title>Chromosome evolution and the genetic basis of agronomically important traits in greater yam.</title>
        <authorList>
            <person name="Bredeson J.V."/>
            <person name="Lyons J.B."/>
            <person name="Oniyinde I.O."/>
            <person name="Okereke N.R."/>
            <person name="Kolade O."/>
            <person name="Nnabue I."/>
            <person name="Nwadili C.O."/>
            <person name="Hribova E."/>
            <person name="Parker M."/>
            <person name="Nwogha J."/>
            <person name="Shu S."/>
            <person name="Carlson J."/>
            <person name="Kariba R."/>
            <person name="Muthemba S."/>
            <person name="Knop K."/>
            <person name="Barton G.J."/>
            <person name="Sherwood A.V."/>
            <person name="Lopez-Montes A."/>
            <person name="Asiedu R."/>
            <person name="Jamnadass R."/>
            <person name="Muchugi A."/>
            <person name="Goodstein D."/>
            <person name="Egesi C.N."/>
            <person name="Featherston J."/>
            <person name="Asfaw A."/>
            <person name="Simpson G.G."/>
            <person name="Dolezel J."/>
            <person name="Hendre P.S."/>
            <person name="Van Deynze A."/>
            <person name="Kumar P.L."/>
            <person name="Obidiegwu J.E."/>
            <person name="Bhattacharjee R."/>
            <person name="Rokhsar D.S."/>
        </authorList>
    </citation>
    <scope>NUCLEOTIDE SEQUENCE [LARGE SCALE GENOMIC DNA]</scope>
    <source>
        <strain evidence="2">cv. TDa95/00328</strain>
    </source>
</reference>
<keyword evidence="2" id="KW-1185">Reference proteome</keyword>
<evidence type="ECO:0000313" key="1">
    <source>
        <dbReference type="EMBL" id="KAH7677074.1"/>
    </source>
</evidence>
<dbReference type="EMBL" id="CM037017">
    <property type="protein sequence ID" value="KAH7677074.1"/>
    <property type="molecule type" value="Genomic_DNA"/>
</dbReference>
<dbReference type="EC" id="3.6.5.5" evidence="1"/>
<sequence>MLKHLMKEVPLLVDATNRLTEPFLLVIVGEFNSGKSTVINALLGRRYLTEGVVPTTNEITLLCYSENESDKQERCERHPDEQFIICLSAPILKEMNLVDTPGTNVILQRQQRLTEEFVPRADLILFVLSSDRPLTESEVSFLLYTQQWKKKVVFVLNKMDLYRSTSELEEASSFIKENTKKILNSEDIGLYPVSARAALDAKLFALYYDGRNFEELLSNDPRWLASGFDELEKYLFSFLDGSTHAGSERLMLKLKTPMAIADRLLHSCEVSVKQELENASQDWVSIKEAVTSVKERAMKLESETILWRKQALSLVDKAKARVIELVETTLQLSKVDLISTYGFKGERSGSIPATSVVENDIIGPAVSDALGLLGEYSMWLQLQTAKEGKLYIEFFDQKWQAFINEMNCVHLDTYLILDKGDEQSIKVVENFSASAAARLFEQEIREAVLGTFGGLGAAGLSASLLTSVLPTTLEDLLALAFCSAGGFLAISNFPARRKEAIEKVRRVADGLARDIDDAMQKDLAQATDKLAQFVEVISKPYQDAAQDNVNRLLEIQEELGSIEQKMWAMKVRIQSLNDS</sequence>
<protein>
    <submittedName>
        <fullName evidence="1">Dynamin GTPase protein</fullName>
        <ecNumber evidence="1">3.6.5.5</ecNumber>
    </submittedName>
</protein>
<proteinExistence type="predicted"/>
<dbReference type="Proteomes" id="UP000827976">
    <property type="component" value="Chromosome 7"/>
</dbReference>
<comment type="caution">
    <text evidence="1">The sequence shown here is derived from an EMBL/GenBank/DDBJ whole genome shotgun (WGS) entry which is preliminary data.</text>
</comment>
<gene>
    <name evidence="1" type="ORF">IHE45_07G058100</name>
</gene>
<organism evidence="1 2">
    <name type="scientific">Dioscorea alata</name>
    <name type="common">Purple yam</name>
    <dbReference type="NCBI Taxonomy" id="55571"/>
    <lineage>
        <taxon>Eukaryota</taxon>
        <taxon>Viridiplantae</taxon>
        <taxon>Streptophyta</taxon>
        <taxon>Embryophyta</taxon>
        <taxon>Tracheophyta</taxon>
        <taxon>Spermatophyta</taxon>
        <taxon>Magnoliopsida</taxon>
        <taxon>Liliopsida</taxon>
        <taxon>Dioscoreales</taxon>
        <taxon>Dioscoreaceae</taxon>
        <taxon>Dioscorea</taxon>
    </lineage>
</organism>
<name>A0ACB7VR89_DIOAL</name>
<keyword evidence="1" id="KW-0378">Hydrolase</keyword>
<evidence type="ECO:0000313" key="2">
    <source>
        <dbReference type="Proteomes" id="UP000827976"/>
    </source>
</evidence>
<accession>A0ACB7VR89</accession>